<dbReference type="Proteomes" id="UP000824533">
    <property type="component" value="Linkage Group LG05"/>
</dbReference>
<dbReference type="EMBL" id="CM034391">
    <property type="protein sequence ID" value="KAJ0181503.1"/>
    <property type="molecule type" value="Genomic_DNA"/>
</dbReference>
<accession>A0ACC1DC39</accession>
<proteinExistence type="predicted"/>
<name>A0ACC1DC39_9NEOP</name>
<evidence type="ECO:0000313" key="1">
    <source>
        <dbReference type="EMBL" id="KAJ0181503.1"/>
    </source>
</evidence>
<gene>
    <name evidence="1" type="ORF">K1T71_003588</name>
</gene>
<reference evidence="1 2" key="1">
    <citation type="journal article" date="2021" name="Front. Genet.">
        <title>Chromosome-Level Genome Assembly Reveals Significant Gene Expansion in the Toll and IMD Signaling Pathways of Dendrolimus kikuchii.</title>
        <authorList>
            <person name="Zhou J."/>
            <person name="Wu P."/>
            <person name="Xiong Z."/>
            <person name="Liu N."/>
            <person name="Zhao N."/>
            <person name="Ji M."/>
            <person name="Qiu Y."/>
            <person name="Yang B."/>
        </authorList>
    </citation>
    <scope>NUCLEOTIDE SEQUENCE [LARGE SCALE GENOMIC DNA]</scope>
    <source>
        <strain evidence="1">Ann1</strain>
    </source>
</reference>
<sequence>MMKLVLSATITTACYLSAEELGQMWHAIRETRTFVESGWVLVKVIFIHTNSDHTFSNGCMNFSMMVSLRFVAAVFLLIAQVNTENSTVSEDTCPLEPWDNGPWSQLLEDWATAPVQSDRHVIVAGAPPRGYEEWQASPPPPPNAGKIVNRPPNPYKDKFKPSFPPPSPNQPIPVHGHPQPPYNHYPAADRVDESKPTPQKQVSETDLYLLGAIEKLVYRVDLMEKRLRKMEENLHYLVAGSEVKPEPCVMNYTWVGSGCYHFSSDSANWKNANYACRKLKGSLLELDTDDERRHLVSKLLAEKRLKGGDFWTGGLNPGLLWIWSHSARPVSSNATNSVNSTDPMTIVGEGRCLALVHDPAINSYVYRGQDCSLRHRYVCEKEEDKAKLSNEVERVARKIKEGKRKARIMWSDDD</sequence>
<evidence type="ECO:0000313" key="2">
    <source>
        <dbReference type="Proteomes" id="UP000824533"/>
    </source>
</evidence>
<comment type="caution">
    <text evidence="1">The sequence shown here is derived from an EMBL/GenBank/DDBJ whole genome shotgun (WGS) entry which is preliminary data.</text>
</comment>
<keyword evidence="2" id="KW-1185">Reference proteome</keyword>
<protein>
    <submittedName>
        <fullName evidence="1">Uncharacterized protein</fullName>
    </submittedName>
</protein>
<organism evidence="1 2">
    <name type="scientific">Dendrolimus kikuchii</name>
    <dbReference type="NCBI Taxonomy" id="765133"/>
    <lineage>
        <taxon>Eukaryota</taxon>
        <taxon>Metazoa</taxon>
        <taxon>Ecdysozoa</taxon>
        <taxon>Arthropoda</taxon>
        <taxon>Hexapoda</taxon>
        <taxon>Insecta</taxon>
        <taxon>Pterygota</taxon>
        <taxon>Neoptera</taxon>
        <taxon>Endopterygota</taxon>
        <taxon>Lepidoptera</taxon>
        <taxon>Glossata</taxon>
        <taxon>Ditrysia</taxon>
        <taxon>Bombycoidea</taxon>
        <taxon>Lasiocampidae</taxon>
        <taxon>Dendrolimus</taxon>
    </lineage>
</organism>